<keyword evidence="5 9" id="KW-0963">Cytoplasm</keyword>
<evidence type="ECO:0000256" key="9">
    <source>
        <dbReference type="HAMAP-Rule" id="MF_00812"/>
    </source>
</evidence>
<dbReference type="InterPro" id="IPR008854">
    <property type="entry name" value="TPMT"/>
</dbReference>
<evidence type="ECO:0000256" key="8">
    <source>
        <dbReference type="ARBA" id="ARBA00022691"/>
    </source>
</evidence>
<comment type="similarity">
    <text evidence="3 9">Belongs to the class I-like SAM-binding methyltransferase superfamily. TPMT family.</text>
</comment>
<dbReference type="SUPFAM" id="SSF53335">
    <property type="entry name" value="S-adenosyl-L-methionine-dependent methyltransferases"/>
    <property type="match status" value="1"/>
</dbReference>
<feature type="binding site" evidence="9">
    <location>
        <position position="14"/>
    </location>
    <ligand>
        <name>S-adenosyl-L-methionine</name>
        <dbReference type="ChEBI" id="CHEBI:59789"/>
    </ligand>
</feature>
<feature type="binding site" evidence="9">
    <location>
        <position position="127"/>
    </location>
    <ligand>
        <name>S-adenosyl-L-methionine</name>
        <dbReference type="ChEBI" id="CHEBI:59789"/>
    </ligand>
</feature>
<keyword evidence="6 9" id="KW-0489">Methyltransferase</keyword>
<evidence type="ECO:0000256" key="1">
    <source>
        <dbReference type="ARBA" id="ARBA00000903"/>
    </source>
</evidence>
<organism evidence="10 11">
    <name type="scientific">Pseudaeromonas paramecii</name>
    <dbReference type="NCBI Taxonomy" id="2138166"/>
    <lineage>
        <taxon>Bacteria</taxon>
        <taxon>Pseudomonadati</taxon>
        <taxon>Pseudomonadota</taxon>
        <taxon>Gammaproteobacteria</taxon>
        <taxon>Aeromonadales</taxon>
        <taxon>Aeromonadaceae</taxon>
        <taxon>Pseudaeromonas</taxon>
    </lineage>
</organism>
<dbReference type="PANTHER" id="PTHR10259">
    <property type="entry name" value="THIOPURINE S-METHYLTRANSFERASE"/>
    <property type="match status" value="1"/>
</dbReference>
<keyword evidence="8 9" id="KW-0949">S-adenosyl-L-methionine</keyword>
<dbReference type="NCBIfam" id="NF009732">
    <property type="entry name" value="PRK13255.1"/>
    <property type="match status" value="1"/>
</dbReference>
<dbReference type="CDD" id="cd02440">
    <property type="entry name" value="AdoMet_MTases"/>
    <property type="match status" value="1"/>
</dbReference>
<dbReference type="InterPro" id="IPR029063">
    <property type="entry name" value="SAM-dependent_MTases_sf"/>
</dbReference>
<evidence type="ECO:0000313" key="11">
    <source>
        <dbReference type="Proteomes" id="UP001501321"/>
    </source>
</evidence>
<dbReference type="EMBL" id="BAABFC010000003">
    <property type="protein sequence ID" value="GAA4494709.1"/>
    <property type="molecule type" value="Genomic_DNA"/>
</dbReference>
<feature type="binding site" evidence="9">
    <location>
        <position position="70"/>
    </location>
    <ligand>
        <name>S-adenosyl-L-methionine</name>
        <dbReference type="ChEBI" id="CHEBI:59789"/>
    </ligand>
</feature>
<dbReference type="PIRSF" id="PIRSF023956">
    <property type="entry name" value="Thiopurine_S-methyltransferase"/>
    <property type="match status" value="1"/>
</dbReference>
<dbReference type="Pfam" id="PF05724">
    <property type="entry name" value="TPMT"/>
    <property type="match status" value="1"/>
</dbReference>
<evidence type="ECO:0000256" key="3">
    <source>
        <dbReference type="ARBA" id="ARBA00008145"/>
    </source>
</evidence>
<keyword evidence="7 9" id="KW-0808">Transferase</keyword>
<gene>
    <name evidence="9" type="primary">tpm</name>
    <name evidence="10" type="ORF">GCM10023095_06780</name>
</gene>
<evidence type="ECO:0000313" key="10">
    <source>
        <dbReference type="EMBL" id="GAA4494709.1"/>
    </source>
</evidence>
<dbReference type="EC" id="2.1.1.67" evidence="4 9"/>
<dbReference type="Proteomes" id="UP001501321">
    <property type="component" value="Unassembled WGS sequence"/>
</dbReference>
<evidence type="ECO:0000256" key="5">
    <source>
        <dbReference type="ARBA" id="ARBA00022490"/>
    </source>
</evidence>
<dbReference type="PANTHER" id="PTHR10259:SF11">
    <property type="entry name" value="THIOPURINE S-METHYLTRANSFERASE"/>
    <property type="match status" value="1"/>
</dbReference>
<evidence type="ECO:0000256" key="7">
    <source>
        <dbReference type="ARBA" id="ARBA00022679"/>
    </source>
</evidence>
<evidence type="ECO:0000256" key="4">
    <source>
        <dbReference type="ARBA" id="ARBA00011905"/>
    </source>
</evidence>
<sequence length="219" mass="24944">MLTSADNGLWLAMWKNRQSDFHQVLVNQQLQDHWHRLAIPAWGRVLVPLCGKSNDLIWLAEKGFQVVGIELSSVAVRAFFDENKLKPKKTRLGNFTVWRHGRISIFCGDIFLLKSASLGLIDAVYDRAALTALPEKIRKAYVTKLLSFMPLLKPMLLLTTEDADPMRNQDSAALIDHEISELYSPHFAMQVSYGDSYQEDANQVTVNKVYHMNTRPLDT</sequence>
<comment type="catalytic activity">
    <reaction evidence="1 9">
        <text>S-adenosyl-L-methionine + a thiopurine = S-adenosyl-L-homocysteine + a thiopurine S-methylether.</text>
        <dbReference type="EC" id="2.1.1.67"/>
    </reaction>
</comment>
<comment type="subcellular location">
    <subcellularLocation>
        <location evidence="2 9">Cytoplasm</location>
    </subcellularLocation>
</comment>
<feature type="binding site" evidence="9">
    <location>
        <position position="49"/>
    </location>
    <ligand>
        <name>S-adenosyl-L-methionine</name>
        <dbReference type="ChEBI" id="CHEBI:59789"/>
    </ligand>
</feature>
<proteinExistence type="inferred from homology"/>
<dbReference type="HAMAP" id="MF_00812">
    <property type="entry name" value="Thiopur_methtran"/>
    <property type="match status" value="1"/>
</dbReference>
<dbReference type="Gene3D" id="3.40.50.150">
    <property type="entry name" value="Vaccinia Virus protein VP39"/>
    <property type="match status" value="1"/>
</dbReference>
<evidence type="ECO:0000256" key="6">
    <source>
        <dbReference type="ARBA" id="ARBA00022603"/>
    </source>
</evidence>
<protein>
    <recommendedName>
        <fullName evidence="4 9">Thiopurine S-methyltransferase</fullName>
        <ecNumber evidence="4 9">2.1.1.67</ecNumber>
    </recommendedName>
    <alternativeName>
        <fullName evidence="9">Thiopurine methyltransferase</fullName>
    </alternativeName>
</protein>
<keyword evidence="11" id="KW-1185">Reference proteome</keyword>
<dbReference type="PROSITE" id="PS51585">
    <property type="entry name" value="SAM_MT_TPMT"/>
    <property type="match status" value="1"/>
</dbReference>
<name>A0ABP8PXM3_9GAMM</name>
<accession>A0ABP8PXM3</accession>
<comment type="caution">
    <text evidence="10">The sequence shown here is derived from an EMBL/GenBank/DDBJ whole genome shotgun (WGS) entry which is preliminary data.</text>
</comment>
<evidence type="ECO:0000256" key="2">
    <source>
        <dbReference type="ARBA" id="ARBA00004496"/>
    </source>
</evidence>
<dbReference type="InterPro" id="IPR025835">
    <property type="entry name" value="Thiopurine_S-MeTrfase"/>
</dbReference>
<reference evidence="11" key="1">
    <citation type="journal article" date="2019" name="Int. J. Syst. Evol. Microbiol.">
        <title>The Global Catalogue of Microorganisms (GCM) 10K type strain sequencing project: providing services to taxonomists for standard genome sequencing and annotation.</title>
        <authorList>
            <consortium name="The Broad Institute Genomics Platform"/>
            <consortium name="The Broad Institute Genome Sequencing Center for Infectious Disease"/>
            <person name="Wu L."/>
            <person name="Ma J."/>
        </authorList>
    </citation>
    <scope>NUCLEOTIDE SEQUENCE [LARGE SCALE GENOMIC DNA]</scope>
    <source>
        <strain evidence="11">JCM 32226</strain>
    </source>
</reference>
<dbReference type="RefSeq" id="WP_345010062.1">
    <property type="nucleotide sequence ID" value="NZ_BAABFC010000003.1"/>
</dbReference>